<gene>
    <name evidence="2" type="ORF">PGT21_011084</name>
</gene>
<dbReference type="InterPro" id="IPR012340">
    <property type="entry name" value="NA-bd_OB-fold"/>
</dbReference>
<dbReference type="Gene3D" id="2.40.50.140">
    <property type="entry name" value="Nucleic acid-binding proteins"/>
    <property type="match status" value="1"/>
</dbReference>
<feature type="compositionally biased region" description="Low complexity" evidence="1">
    <location>
        <begin position="268"/>
        <end position="283"/>
    </location>
</feature>
<feature type="compositionally biased region" description="Low complexity" evidence="1">
    <location>
        <begin position="236"/>
        <end position="247"/>
    </location>
</feature>
<dbReference type="EMBL" id="VSWC01000014">
    <property type="protein sequence ID" value="KAA1114487.1"/>
    <property type="molecule type" value="Genomic_DNA"/>
</dbReference>
<dbReference type="Proteomes" id="UP000324748">
    <property type="component" value="Unassembled WGS sequence"/>
</dbReference>
<evidence type="ECO:0000256" key="1">
    <source>
        <dbReference type="SAM" id="MobiDB-lite"/>
    </source>
</evidence>
<feature type="compositionally biased region" description="Polar residues" evidence="1">
    <location>
        <begin position="167"/>
        <end position="196"/>
    </location>
</feature>
<protein>
    <recommendedName>
        <fullName evidence="4">Telomeric single stranded DNA binding POT1/Cdc13 domain-containing protein</fullName>
    </recommendedName>
</protein>
<evidence type="ECO:0000313" key="2">
    <source>
        <dbReference type="EMBL" id="KAA1114487.1"/>
    </source>
</evidence>
<reference evidence="2 3" key="1">
    <citation type="submission" date="2019-05" db="EMBL/GenBank/DDBJ databases">
        <title>Emergence of the Ug99 lineage of the wheat stem rust pathogen through somatic hybridization.</title>
        <authorList>
            <person name="Li F."/>
            <person name="Upadhyaya N.M."/>
            <person name="Sperschneider J."/>
            <person name="Matny O."/>
            <person name="Nguyen-Phuc H."/>
            <person name="Mago R."/>
            <person name="Raley C."/>
            <person name="Miller M.E."/>
            <person name="Silverstein K.A.T."/>
            <person name="Henningsen E."/>
            <person name="Hirsch C.D."/>
            <person name="Visser B."/>
            <person name="Pretorius Z.A."/>
            <person name="Steffenson B.J."/>
            <person name="Schwessinger B."/>
            <person name="Dodds P.N."/>
            <person name="Figueroa M."/>
        </authorList>
    </citation>
    <scope>NUCLEOTIDE SEQUENCE [LARGE SCALE GENOMIC DNA]</scope>
    <source>
        <strain evidence="2">21-0</strain>
    </source>
</reference>
<dbReference type="AlphaFoldDB" id="A0A5B0QMJ8"/>
<organism evidence="2 3">
    <name type="scientific">Puccinia graminis f. sp. tritici</name>
    <dbReference type="NCBI Taxonomy" id="56615"/>
    <lineage>
        <taxon>Eukaryota</taxon>
        <taxon>Fungi</taxon>
        <taxon>Dikarya</taxon>
        <taxon>Basidiomycota</taxon>
        <taxon>Pucciniomycotina</taxon>
        <taxon>Pucciniomycetes</taxon>
        <taxon>Pucciniales</taxon>
        <taxon>Pucciniaceae</taxon>
        <taxon>Puccinia</taxon>
    </lineage>
</organism>
<dbReference type="SUPFAM" id="SSF50249">
    <property type="entry name" value="Nucleic acid-binding proteins"/>
    <property type="match status" value="1"/>
</dbReference>
<keyword evidence="3" id="KW-1185">Reference proteome</keyword>
<evidence type="ECO:0000313" key="3">
    <source>
        <dbReference type="Proteomes" id="UP000324748"/>
    </source>
</evidence>
<name>A0A5B0QMJ8_PUCGR</name>
<evidence type="ECO:0008006" key="4">
    <source>
        <dbReference type="Google" id="ProtNLM"/>
    </source>
</evidence>
<sequence>MAQHRTASLVDGRTRDGGAGTHFLLGTITKIVCNEARSRIDINLDERLVKEEEEQEEDGGCGQSTSNGRTSRRSSQIRQPVHRIRFLGAWCRTFLHDLKTASKLKLDMDAYEPEFDQAGNRWVFRNGVRVELLIDNPFPTQLPFFLKTVDLVPRLSSDLLEPPPNPKTRQSDLQVSPHIPSTTHSQQNLHASQRTSRVNDESASRPTAKRTRVAECDPQGSQIPNRHDRTTTPVASQQGSSSTNSNSHQRAHIHSNQLHYTPGHPDPHQSSTLTTPTTPHTSTRVNPTNPLNPFAPAVSQTLTNLTPASHTQALPLKTLDEIDQMEGGTKNSFNLIAFIEEKKTEECERSTRGMTDYKMTLYLRDSSRPMSTRNVTCNLFWKTLEDCPPWGKAMWKVIFLFNVFKRASTIYDTQIVGPSNGFQWALWSPGYTGSAEQFFSNNKSINQFCSLFGSTPEDLKAKALALFDHQNQSSLSNPYTQPANPIVNSIPKTISELTNNCRQKFDLCVQVVDLWVDGVGSDRMTVTDYTRNSILRSPKPISMTDGSSRIVEMHVNHGGDETNWGVTESRVMTVYIEQPILQTCYEQFVDHSDSLASRTPNAYDYRTTLINKVVRLSQLDLRLRAGSNQSGVIYALIANPRKSRLAGPDDSFDIDPDTRTLLADRIVPLAPSEPAYRKLLQDKEIYTRELEKAV</sequence>
<feature type="compositionally biased region" description="Low complexity" evidence="1">
    <location>
        <begin position="63"/>
        <end position="76"/>
    </location>
</feature>
<feature type="region of interest" description="Disordered" evidence="1">
    <location>
        <begin position="157"/>
        <end position="293"/>
    </location>
</feature>
<accession>A0A5B0QMJ8</accession>
<feature type="region of interest" description="Disordered" evidence="1">
    <location>
        <begin position="51"/>
        <end position="77"/>
    </location>
</feature>
<comment type="caution">
    <text evidence="2">The sequence shown here is derived from an EMBL/GenBank/DDBJ whole genome shotgun (WGS) entry which is preliminary data.</text>
</comment>
<dbReference type="OrthoDB" id="2501547at2759"/>
<proteinExistence type="predicted"/>